<organism evidence="11 12">
    <name type="scientific">Roseococcus pinisoli</name>
    <dbReference type="NCBI Taxonomy" id="2835040"/>
    <lineage>
        <taxon>Bacteria</taxon>
        <taxon>Pseudomonadati</taxon>
        <taxon>Pseudomonadota</taxon>
        <taxon>Alphaproteobacteria</taxon>
        <taxon>Acetobacterales</taxon>
        <taxon>Roseomonadaceae</taxon>
        <taxon>Roseococcus</taxon>
    </lineage>
</organism>
<dbReference type="Proteomes" id="UP000766336">
    <property type="component" value="Unassembled WGS sequence"/>
</dbReference>
<proteinExistence type="inferred from homology"/>
<comment type="pathway">
    <text evidence="1">Amino-acid biosynthesis; L-cysteine biosynthesis; L-cysteine from L-serine: step 1/2.</text>
</comment>
<evidence type="ECO:0000256" key="9">
    <source>
        <dbReference type="ARBA" id="ARBA00049486"/>
    </source>
</evidence>
<reference evidence="11 12" key="1">
    <citation type="submission" date="2021-05" db="EMBL/GenBank/DDBJ databases">
        <title>Roseococcus sp. XZZS9, whole genome shotgun sequencing project.</title>
        <authorList>
            <person name="Zhao G."/>
            <person name="Shen L."/>
        </authorList>
    </citation>
    <scope>NUCLEOTIDE SEQUENCE [LARGE SCALE GENOMIC DNA]</scope>
    <source>
        <strain evidence="11 12">XZZS9</strain>
    </source>
</reference>
<dbReference type="InterPro" id="IPR005881">
    <property type="entry name" value="Ser_O-AcTrfase"/>
</dbReference>
<dbReference type="CDD" id="cd03354">
    <property type="entry name" value="LbH_SAT"/>
    <property type="match status" value="1"/>
</dbReference>
<keyword evidence="8 11" id="KW-0012">Acyltransferase</keyword>
<keyword evidence="7" id="KW-0677">Repeat</keyword>
<keyword evidence="5" id="KW-0028">Amino-acid biosynthesis</keyword>
<dbReference type="EC" id="2.3.1.30" evidence="3"/>
<dbReference type="SUPFAM" id="SSF51161">
    <property type="entry name" value="Trimeric LpxA-like enzymes"/>
    <property type="match status" value="1"/>
</dbReference>
<dbReference type="NCBIfam" id="NF041874">
    <property type="entry name" value="EPS_EpsC"/>
    <property type="match status" value="1"/>
</dbReference>
<name>A0ABS5Q8K6_9PROT</name>
<evidence type="ECO:0000259" key="10">
    <source>
        <dbReference type="SMART" id="SM00971"/>
    </source>
</evidence>
<evidence type="ECO:0000256" key="6">
    <source>
        <dbReference type="ARBA" id="ARBA00022679"/>
    </source>
</evidence>
<dbReference type="NCBIfam" id="TIGR01172">
    <property type="entry name" value="cysE"/>
    <property type="match status" value="1"/>
</dbReference>
<keyword evidence="6 11" id="KW-0808">Transferase</keyword>
<evidence type="ECO:0000256" key="5">
    <source>
        <dbReference type="ARBA" id="ARBA00022605"/>
    </source>
</evidence>
<dbReference type="EMBL" id="JAHCDA010000001">
    <property type="protein sequence ID" value="MBS7810044.1"/>
    <property type="molecule type" value="Genomic_DNA"/>
</dbReference>
<dbReference type="InterPro" id="IPR045304">
    <property type="entry name" value="LbH_SAT"/>
</dbReference>
<evidence type="ECO:0000256" key="4">
    <source>
        <dbReference type="ARBA" id="ARBA00018522"/>
    </source>
</evidence>
<dbReference type="InterPro" id="IPR018357">
    <property type="entry name" value="Hexapep_transf_CS"/>
</dbReference>
<evidence type="ECO:0000256" key="2">
    <source>
        <dbReference type="ARBA" id="ARBA00007274"/>
    </source>
</evidence>
<accession>A0ABS5Q8K6</accession>
<dbReference type="PROSITE" id="PS00101">
    <property type="entry name" value="HEXAPEP_TRANSFERASES"/>
    <property type="match status" value="1"/>
</dbReference>
<dbReference type="Gene3D" id="2.160.10.10">
    <property type="entry name" value="Hexapeptide repeat proteins"/>
    <property type="match status" value="1"/>
</dbReference>
<evidence type="ECO:0000256" key="1">
    <source>
        <dbReference type="ARBA" id="ARBA00004876"/>
    </source>
</evidence>
<dbReference type="GO" id="GO:0009001">
    <property type="term" value="F:serine O-acetyltransferase activity"/>
    <property type="evidence" value="ECO:0007669"/>
    <property type="project" value="UniProtKB-EC"/>
</dbReference>
<dbReference type="Pfam" id="PF00132">
    <property type="entry name" value="Hexapep"/>
    <property type="match status" value="1"/>
</dbReference>
<comment type="catalytic activity">
    <reaction evidence="9">
        <text>L-serine + acetyl-CoA = O-acetyl-L-serine + CoA</text>
        <dbReference type="Rhea" id="RHEA:24560"/>
        <dbReference type="ChEBI" id="CHEBI:33384"/>
        <dbReference type="ChEBI" id="CHEBI:57287"/>
        <dbReference type="ChEBI" id="CHEBI:57288"/>
        <dbReference type="ChEBI" id="CHEBI:58340"/>
        <dbReference type="EC" id="2.3.1.30"/>
    </reaction>
</comment>
<dbReference type="SMART" id="SM00971">
    <property type="entry name" value="SATase_N"/>
    <property type="match status" value="1"/>
</dbReference>
<dbReference type="InterPro" id="IPR053376">
    <property type="entry name" value="Serine_acetyltransferase"/>
</dbReference>
<protein>
    <recommendedName>
        <fullName evidence="4">Serine acetyltransferase</fullName>
        <ecNumber evidence="3">2.3.1.30</ecNumber>
    </recommendedName>
</protein>
<feature type="domain" description="Serine acetyltransferase N-terminal" evidence="10">
    <location>
        <begin position="1"/>
        <end position="101"/>
    </location>
</feature>
<dbReference type="Pfam" id="PF06426">
    <property type="entry name" value="SATase_N"/>
    <property type="match status" value="1"/>
</dbReference>
<keyword evidence="12" id="KW-1185">Reference proteome</keyword>
<sequence length="257" mass="26745">MTDEATAVAAHDRVMAGPMSRAVLSHACLAEALAARIASRLADADLDAAALRDLARDIFLDRPELVNSAAADLLAVQDRDPACPDLLTPFLHYKGFLSLQAHRVAHVLWHAGRAHLARHLQARVSEVLAVDIHPAARFGCRVMLDHATGLVVGETASVGDDVSILQGVTLGGTGKECGQRHPQVERGVLIGAGAQILGNIRIGEGAKVGAGSVVLADVAPFTTVVGVPARQVGRHHGLPALTMEHCIAEGAVAITGD</sequence>
<comment type="similarity">
    <text evidence="2">Belongs to the transferase hexapeptide repeat family.</text>
</comment>
<dbReference type="InterPro" id="IPR010493">
    <property type="entry name" value="Ser_AcTrfase_N"/>
</dbReference>
<evidence type="ECO:0000256" key="3">
    <source>
        <dbReference type="ARBA" id="ARBA00013266"/>
    </source>
</evidence>
<dbReference type="InterPro" id="IPR011004">
    <property type="entry name" value="Trimer_LpxA-like_sf"/>
</dbReference>
<dbReference type="InterPro" id="IPR001451">
    <property type="entry name" value="Hexapep"/>
</dbReference>
<evidence type="ECO:0000256" key="8">
    <source>
        <dbReference type="ARBA" id="ARBA00023315"/>
    </source>
</evidence>
<evidence type="ECO:0000313" key="12">
    <source>
        <dbReference type="Proteomes" id="UP000766336"/>
    </source>
</evidence>
<evidence type="ECO:0000313" key="11">
    <source>
        <dbReference type="EMBL" id="MBS7810044.1"/>
    </source>
</evidence>
<evidence type="ECO:0000256" key="7">
    <source>
        <dbReference type="ARBA" id="ARBA00022737"/>
    </source>
</evidence>
<dbReference type="Gene3D" id="1.10.3130.10">
    <property type="entry name" value="serine acetyltransferase, domain 1"/>
    <property type="match status" value="1"/>
</dbReference>
<comment type="caution">
    <text evidence="11">The sequence shown here is derived from an EMBL/GenBank/DDBJ whole genome shotgun (WGS) entry which is preliminary data.</text>
</comment>
<dbReference type="InterPro" id="IPR042122">
    <property type="entry name" value="Ser_AcTrfase_N_sf"/>
</dbReference>
<gene>
    <name evidence="11" type="primary">cysE</name>
    <name evidence="11" type="ORF">KHU32_03785</name>
</gene>
<dbReference type="PANTHER" id="PTHR42811">
    <property type="entry name" value="SERINE ACETYLTRANSFERASE"/>
    <property type="match status" value="1"/>
</dbReference>